<sequence length="102" mass="11614">MINNLDFNSENYIFFNDYKNVMINAFGIGCSLCGAAEIIYVLKGSPKPIGSFLNDVNGNLTDQEIEKLIEKPITDWQNFEDNNSEKFIPTFICSECWNSSQE</sequence>
<evidence type="ECO:0000313" key="3">
    <source>
        <dbReference type="Proteomes" id="UP000232230"/>
    </source>
</evidence>
<keyword evidence="1" id="KW-1133">Transmembrane helix</keyword>
<accession>A0A2K8NYA9</accession>
<dbReference type="EMBL" id="CP024965">
    <property type="protein sequence ID" value="ATZ18815.1"/>
    <property type="molecule type" value="Genomic_DNA"/>
</dbReference>
<evidence type="ECO:0000313" key="2">
    <source>
        <dbReference type="EMBL" id="ATZ18815.1"/>
    </source>
</evidence>
<keyword evidence="1" id="KW-0812">Transmembrane</keyword>
<reference evidence="2 3" key="1">
    <citation type="submission" date="2017-11" db="EMBL/GenBank/DDBJ databases">
        <title>Genome sequence of Entomoplasma somnilux PYAN-1 (ATCC 49194).</title>
        <authorList>
            <person name="Lo W.-S."/>
            <person name="Gasparich G.E."/>
            <person name="Kuo C.-H."/>
        </authorList>
    </citation>
    <scope>NUCLEOTIDE SEQUENCE [LARGE SCALE GENOMIC DNA]</scope>
    <source>
        <strain evidence="2 3">PYAN-1</strain>
    </source>
</reference>
<keyword evidence="1" id="KW-0472">Membrane</keyword>
<dbReference type="RefSeq" id="WP_034942324.1">
    <property type="nucleotide sequence ID" value="NZ_CP024965.1"/>
</dbReference>
<evidence type="ECO:0000256" key="1">
    <source>
        <dbReference type="SAM" id="Phobius"/>
    </source>
</evidence>
<dbReference type="Proteomes" id="UP000232230">
    <property type="component" value="Chromosome"/>
</dbReference>
<dbReference type="AlphaFoldDB" id="A0A2K8NYA9"/>
<protein>
    <submittedName>
        <fullName evidence="2">Uncharacterized protein</fullName>
    </submittedName>
</protein>
<name>A0A2K8NYA9_9MOLU</name>
<feature type="transmembrane region" description="Helical" evidence="1">
    <location>
        <begin position="20"/>
        <end position="42"/>
    </location>
</feature>
<keyword evidence="3" id="KW-1185">Reference proteome</keyword>
<organism evidence="2 3">
    <name type="scientific">Williamsoniiplasma somnilux</name>
    <dbReference type="NCBI Taxonomy" id="215578"/>
    <lineage>
        <taxon>Bacteria</taxon>
        <taxon>Bacillati</taxon>
        <taxon>Mycoplasmatota</taxon>
        <taxon>Mollicutes</taxon>
        <taxon>Entomoplasmatales</taxon>
        <taxon>Williamsoniiplasma</taxon>
    </lineage>
</organism>
<proteinExistence type="predicted"/>
<gene>
    <name evidence="2" type="ORF">ESOMN_v1c04330</name>
</gene>
<dbReference type="KEGG" id="esx:ESOMN_v1c04330"/>